<dbReference type="InterPro" id="IPR006538">
    <property type="entry name" value="CobT"/>
</dbReference>
<dbReference type="CDD" id="cd01454">
    <property type="entry name" value="vWA_norD_type"/>
    <property type="match status" value="1"/>
</dbReference>
<dbReference type="OrthoDB" id="9764783at2"/>
<gene>
    <name evidence="4" type="primary">cobT</name>
    <name evidence="4" type="ORF">BHE75_03298</name>
</gene>
<organism evidence="4 5">
    <name type="scientific">Edaphosphingomonas haloaromaticamans</name>
    <dbReference type="NCBI Taxonomy" id="653954"/>
    <lineage>
        <taxon>Bacteria</taxon>
        <taxon>Pseudomonadati</taxon>
        <taxon>Pseudomonadota</taxon>
        <taxon>Alphaproteobacteria</taxon>
        <taxon>Sphingomonadales</taxon>
        <taxon>Rhizorhabdaceae</taxon>
        <taxon>Edaphosphingomonas</taxon>
    </lineage>
</organism>
<feature type="compositionally biased region" description="Acidic residues" evidence="2">
    <location>
        <begin position="256"/>
        <end position="285"/>
    </location>
</feature>
<evidence type="ECO:0000259" key="3">
    <source>
        <dbReference type="Pfam" id="PF11775"/>
    </source>
</evidence>
<name>A0A1S1HHI4_9SPHN</name>
<dbReference type="GO" id="GO:0009236">
    <property type="term" value="P:cobalamin biosynthetic process"/>
    <property type="evidence" value="ECO:0007669"/>
    <property type="project" value="UniProtKB-UniRule"/>
</dbReference>
<dbReference type="InterPro" id="IPR051928">
    <property type="entry name" value="NorD/CobT"/>
</dbReference>
<proteinExistence type="predicted"/>
<dbReference type="GO" id="GO:0051116">
    <property type="term" value="F:cobaltochelatase activity"/>
    <property type="evidence" value="ECO:0007669"/>
    <property type="project" value="UniProtKB-UniRule"/>
</dbReference>
<dbReference type="EC" id="6.6.1.2" evidence="1"/>
<feature type="domain" description="Cobalamin biosynthesis protein CobT VWA" evidence="3">
    <location>
        <begin position="392"/>
        <end position="607"/>
    </location>
</feature>
<dbReference type="SUPFAM" id="SSF53300">
    <property type="entry name" value="vWA-like"/>
    <property type="match status" value="1"/>
</dbReference>
<dbReference type="RefSeq" id="WP_015457880.1">
    <property type="nucleotide sequence ID" value="NZ_MIPT01000001.1"/>
</dbReference>
<feature type="compositionally biased region" description="Acidic residues" evidence="2">
    <location>
        <begin position="209"/>
        <end position="239"/>
    </location>
</feature>
<evidence type="ECO:0000313" key="5">
    <source>
        <dbReference type="Proteomes" id="UP000179467"/>
    </source>
</evidence>
<dbReference type="InterPro" id="IPR036465">
    <property type="entry name" value="vWFA_dom_sf"/>
</dbReference>
<reference evidence="4 5" key="1">
    <citation type="submission" date="2016-09" db="EMBL/GenBank/DDBJ databases">
        <title>Metabolic pathway, cell adaptation mechanisms and a novel monoxygenase revealed through proteogenomic-transcription analysis of a Sphingomonas haloaromaticamans strain degrading the fungicide ortho-phenylphenol.</title>
        <authorList>
            <person name="Perruchon C."/>
            <person name="Papadopoulou E.S."/>
            <person name="Rousidou C."/>
            <person name="Vasileiadis S."/>
            <person name="Tanou G."/>
            <person name="Amoutzias G."/>
            <person name="Molassiotis A."/>
            <person name="Karpouzas D.G."/>
        </authorList>
    </citation>
    <scope>NUCLEOTIDE SEQUENCE [LARGE SCALE GENOMIC DNA]</scope>
    <source>
        <strain evidence="4 5">P3</strain>
    </source>
</reference>
<dbReference type="Gene3D" id="3.40.50.410">
    <property type="entry name" value="von Willebrand factor, type A domain"/>
    <property type="match status" value="1"/>
</dbReference>
<dbReference type="Pfam" id="PF11775">
    <property type="entry name" value="CobT_C"/>
    <property type="match status" value="1"/>
</dbReference>
<keyword evidence="5" id="KW-1185">Reference proteome</keyword>
<dbReference type="EMBL" id="MIPT01000001">
    <property type="protein sequence ID" value="OHT21292.1"/>
    <property type="molecule type" value="Genomic_DNA"/>
</dbReference>
<sequence length="612" mass="67279">MTQQTPLEAFRQVLGGTARALSHEPEAEVGYAADAPQAYGKAIKVPMPARSLPAEQVAEARGFADGAALRLRHHNTALHARNAPAEAVARAAFDAVEQARVEAIGSRAMEGVRANLAHALDLRLKSDPLVRARSRDEVPLSSALGLLVRERLTGQPVPESARQGLALVRDWIEEKAGHDLDALGLALDDQAAFARLATRLLEDLELVEGEMTPDDEQEAGEEGEGDDQDEGEDGEDQQDDGSGQSDAPMEARAEASEDAEDDGESVDMDEDSLSEMESDSGDEGEQGTMPVRPNRPLADLGPQFDYKAYTEEFDEVVAANELCDEEELTRLRAYLDQQLVHLQGAVTKLANRLQRRLMAQQNRSWDFDQEEGLLDAARLARVVIDSAHSLSYKVERETDFRDTVVTLLIDNSGSMRGRPISIAAISADIMARTLERCGVKTEILGFTTRAWKGGQSREKWLANGRPPAPGRLNDLRHIVYKRADEPWRHARKSLGLMMREGLLKENIDGEALLWAHNRLISRVEERKILMVISDGAPVDDSTLSVNSGAYLEKHLRQVIGWIENRSPVELVAIGIGHDVTRYYARAVTIMDAEQLGGTMVEQLAGLFDAAPR</sequence>
<dbReference type="Proteomes" id="UP000179467">
    <property type="component" value="Unassembled WGS sequence"/>
</dbReference>
<dbReference type="NCBIfam" id="TIGR01651">
    <property type="entry name" value="CobT"/>
    <property type="match status" value="1"/>
</dbReference>
<dbReference type="PANTHER" id="PTHR41248">
    <property type="entry name" value="NORD PROTEIN"/>
    <property type="match status" value="1"/>
</dbReference>
<evidence type="ECO:0000313" key="4">
    <source>
        <dbReference type="EMBL" id="OHT21292.1"/>
    </source>
</evidence>
<feature type="region of interest" description="Disordered" evidence="2">
    <location>
        <begin position="209"/>
        <end position="300"/>
    </location>
</feature>
<dbReference type="InterPro" id="IPR025861">
    <property type="entry name" value="CobT_VWA_dom"/>
</dbReference>
<evidence type="ECO:0000256" key="1">
    <source>
        <dbReference type="NCBIfam" id="TIGR01651"/>
    </source>
</evidence>
<dbReference type="AlphaFoldDB" id="A0A1S1HHI4"/>
<dbReference type="PIRSF" id="PIRSF031715">
    <property type="entry name" value="Cob_chel_CobT"/>
    <property type="match status" value="1"/>
</dbReference>
<protein>
    <recommendedName>
        <fullName evidence="1">Cobaltochelatase subunit CobT</fullName>
        <ecNumber evidence="1">6.6.1.2</ecNumber>
    </recommendedName>
</protein>
<keyword evidence="4" id="KW-0436">Ligase</keyword>
<dbReference type="PANTHER" id="PTHR41248:SF1">
    <property type="entry name" value="NORD PROTEIN"/>
    <property type="match status" value="1"/>
</dbReference>
<dbReference type="Pfam" id="PF06213">
    <property type="entry name" value="CobT"/>
    <property type="match status" value="1"/>
</dbReference>
<comment type="caution">
    <text evidence="4">The sequence shown here is derived from an EMBL/GenBank/DDBJ whole genome shotgun (WGS) entry which is preliminary data.</text>
</comment>
<evidence type="ECO:0000256" key="2">
    <source>
        <dbReference type="SAM" id="MobiDB-lite"/>
    </source>
</evidence>
<accession>A0A1S1HHI4</accession>